<evidence type="ECO:0000313" key="2">
    <source>
        <dbReference type="Proteomes" id="UP001474120"/>
    </source>
</evidence>
<dbReference type="RefSeq" id="WP_342161589.1">
    <property type="nucleotide sequence ID" value="NZ_JBCDNA010000004.1"/>
</dbReference>
<organism evidence="1 2">
    <name type="scientific">Lutimonas vermicola</name>
    <dbReference type="NCBI Taxonomy" id="414288"/>
    <lineage>
        <taxon>Bacteria</taxon>
        <taxon>Pseudomonadati</taxon>
        <taxon>Bacteroidota</taxon>
        <taxon>Flavobacteriia</taxon>
        <taxon>Flavobacteriales</taxon>
        <taxon>Flavobacteriaceae</taxon>
        <taxon>Lutimonas</taxon>
    </lineage>
</organism>
<gene>
    <name evidence="1" type="ORF">AABB81_16030</name>
</gene>
<accession>A0ABU9L4Q5</accession>
<dbReference type="EMBL" id="JBCDNA010000004">
    <property type="protein sequence ID" value="MEL4457416.1"/>
    <property type="molecule type" value="Genomic_DNA"/>
</dbReference>
<keyword evidence="2" id="KW-1185">Reference proteome</keyword>
<dbReference type="Proteomes" id="UP001474120">
    <property type="component" value="Unassembled WGS sequence"/>
</dbReference>
<reference evidence="1 2" key="1">
    <citation type="submission" date="2024-04" db="EMBL/GenBank/DDBJ databases">
        <title>whole genome sequencing of Lutimonas vermicola strain IMCC1616.</title>
        <authorList>
            <person name="Bae S.S."/>
        </authorList>
    </citation>
    <scope>NUCLEOTIDE SEQUENCE [LARGE SCALE GENOMIC DNA]</scope>
    <source>
        <strain evidence="1 2">IMCC1616</strain>
    </source>
</reference>
<comment type="caution">
    <text evidence="1">The sequence shown here is derived from an EMBL/GenBank/DDBJ whole genome shotgun (WGS) entry which is preliminary data.</text>
</comment>
<protein>
    <submittedName>
        <fullName evidence="1">Uncharacterized protein</fullName>
    </submittedName>
</protein>
<feature type="non-terminal residue" evidence="1">
    <location>
        <position position="1"/>
    </location>
</feature>
<evidence type="ECO:0000313" key="1">
    <source>
        <dbReference type="EMBL" id="MEL4457416.1"/>
    </source>
</evidence>
<proteinExistence type="predicted"/>
<name>A0ABU9L4Q5_9FLAO</name>
<sequence>VLVLHPLLEGSNMRREKSEKRIKRSSLKILKIDSVTKRVKLFVLGFREIENLFRVIFFERLNIVQEI</sequence>